<dbReference type="AlphaFoldDB" id="A0A9Q0RPE2"/>
<feature type="non-terminal residue" evidence="2">
    <location>
        <position position="57"/>
    </location>
</feature>
<proteinExistence type="predicted"/>
<reference evidence="2" key="1">
    <citation type="submission" date="2022-12" db="EMBL/GenBank/DDBJ databases">
        <title>Genome assemblies of Blomia tropicalis.</title>
        <authorList>
            <person name="Cui Y."/>
        </authorList>
    </citation>
    <scope>NUCLEOTIDE SEQUENCE</scope>
    <source>
        <tissue evidence="2">Adult mites</tissue>
    </source>
</reference>
<name>A0A9Q0RPE2_BLOTA</name>
<feature type="chain" id="PRO_5040160754" description="Secreted protein" evidence="1">
    <location>
        <begin position="25"/>
        <end position="57"/>
    </location>
</feature>
<gene>
    <name evidence="2" type="ORF">RDWZM_001903</name>
</gene>
<keyword evidence="1" id="KW-0732">Signal</keyword>
<dbReference type="EMBL" id="JAPWDV010000001">
    <property type="protein sequence ID" value="KAJ6223358.1"/>
    <property type="molecule type" value="Genomic_DNA"/>
</dbReference>
<evidence type="ECO:0000256" key="1">
    <source>
        <dbReference type="SAM" id="SignalP"/>
    </source>
</evidence>
<sequence length="57" mass="6510">MAQFRLCVCVCVRWWLCWWLPSYCNDECGKRCRRSECIFIFGDGGGGIKATTVIVGD</sequence>
<accession>A0A9Q0RPE2</accession>
<evidence type="ECO:0000313" key="3">
    <source>
        <dbReference type="Proteomes" id="UP001142055"/>
    </source>
</evidence>
<protein>
    <recommendedName>
        <fullName evidence="4">Secreted protein</fullName>
    </recommendedName>
</protein>
<comment type="caution">
    <text evidence="2">The sequence shown here is derived from an EMBL/GenBank/DDBJ whole genome shotgun (WGS) entry which is preliminary data.</text>
</comment>
<evidence type="ECO:0000313" key="2">
    <source>
        <dbReference type="EMBL" id="KAJ6223358.1"/>
    </source>
</evidence>
<feature type="signal peptide" evidence="1">
    <location>
        <begin position="1"/>
        <end position="24"/>
    </location>
</feature>
<dbReference type="Proteomes" id="UP001142055">
    <property type="component" value="Chromosome 1"/>
</dbReference>
<organism evidence="2 3">
    <name type="scientific">Blomia tropicalis</name>
    <name type="common">Mite</name>
    <dbReference type="NCBI Taxonomy" id="40697"/>
    <lineage>
        <taxon>Eukaryota</taxon>
        <taxon>Metazoa</taxon>
        <taxon>Ecdysozoa</taxon>
        <taxon>Arthropoda</taxon>
        <taxon>Chelicerata</taxon>
        <taxon>Arachnida</taxon>
        <taxon>Acari</taxon>
        <taxon>Acariformes</taxon>
        <taxon>Sarcoptiformes</taxon>
        <taxon>Astigmata</taxon>
        <taxon>Glycyphagoidea</taxon>
        <taxon>Echimyopodidae</taxon>
        <taxon>Blomia</taxon>
    </lineage>
</organism>
<keyword evidence="3" id="KW-1185">Reference proteome</keyword>
<evidence type="ECO:0008006" key="4">
    <source>
        <dbReference type="Google" id="ProtNLM"/>
    </source>
</evidence>